<reference evidence="3 4" key="1">
    <citation type="journal article" date="2016" name="Nat. Commun.">
        <title>Thousands of microbial genomes shed light on interconnected biogeochemical processes in an aquifer system.</title>
        <authorList>
            <person name="Anantharaman K."/>
            <person name="Brown C.T."/>
            <person name="Hug L.A."/>
            <person name="Sharon I."/>
            <person name="Castelle C.J."/>
            <person name="Probst A.J."/>
            <person name="Thomas B.C."/>
            <person name="Singh A."/>
            <person name="Wilkins M.J."/>
            <person name="Karaoz U."/>
            <person name="Brodie E.L."/>
            <person name="Williams K.H."/>
            <person name="Hubbard S.S."/>
            <person name="Banfield J.F."/>
        </authorList>
    </citation>
    <scope>NUCLEOTIDE SEQUENCE [LARGE SCALE GENOMIC DNA]</scope>
</reference>
<evidence type="ECO:0000256" key="1">
    <source>
        <dbReference type="ARBA" id="ARBA00007435"/>
    </source>
</evidence>
<dbReference type="InterPro" id="IPR035901">
    <property type="entry name" value="GIY-YIG_endonuc_sf"/>
</dbReference>
<evidence type="ECO:0000313" key="4">
    <source>
        <dbReference type="Proteomes" id="UP000178558"/>
    </source>
</evidence>
<dbReference type="PANTHER" id="PTHR34477:SF1">
    <property type="entry name" value="UPF0213 PROTEIN YHBQ"/>
    <property type="match status" value="1"/>
</dbReference>
<comment type="caution">
    <text evidence="3">The sequence shown here is derived from an EMBL/GenBank/DDBJ whole genome shotgun (WGS) entry which is preliminary data.</text>
</comment>
<dbReference type="SUPFAM" id="SSF82771">
    <property type="entry name" value="GIY-YIG endonuclease"/>
    <property type="match status" value="1"/>
</dbReference>
<dbReference type="AlphaFoldDB" id="A0A1F7J1W9"/>
<comment type="similarity">
    <text evidence="1">Belongs to the UPF0213 family.</text>
</comment>
<dbReference type="Proteomes" id="UP000178558">
    <property type="component" value="Unassembled WGS sequence"/>
</dbReference>
<dbReference type="PANTHER" id="PTHR34477">
    <property type="entry name" value="UPF0213 PROTEIN YHBQ"/>
    <property type="match status" value="1"/>
</dbReference>
<gene>
    <name evidence="3" type="ORF">A3B50_04135</name>
</gene>
<proteinExistence type="inferred from homology"/>
<accession>A0A1F7J1W9</accession>
<organism evidence="3 4">
    <name type="scientific">Candidatus Roizmanbacteria bacterium RIFCSPLOWO2_01_FULL_40_42</name>
    <dbReference type="NCBI Taxonomy" id="1802066"/>
    <lineage>
        <taxon>Bacteria</taxon>
        <taxon>Candidatus Roizmaniibacteriota</taxon>
    </lineage>
</organism>
<feature type="domain" description="GIY-YIG" evidence="2">
    <location>
        <begin position="1"/>
        <end position="82"/>
    </location>
</feature>
<evidence type="ECO:0000259" key="2">
    <source>
        <dbReference type="PROSITE" id="PS50164"/>
    </source>
</evidence>
<dbReference type="EMBL" id="MGAQ01000029">
    <property type="protein sequence ID" value="OGK49614.1"/>
    <property type="molecule type" value="Genomic_DNA"/>
</dbReference>
<dbReference type="SMART" id="SM00465">
    <property type="entry name" value="GIYc"/>
    <property type="match status" value="1"/>
</dbReference>
<protein>
    <recommendedName>
        <fullName evidence="2">GIY-YIG domain-containing protein</fullName>
    </recommendedName>
</protein>
<evidence type="ECO:0000313" key="3">
    <source>
        <dbReference type="EMBL" id="OGK49614.1"/>
    </source>
</evidence>
<dbReference type="InterPro" id="IPR050190">
    <property type="entry name" value="UPF0213_domain"/>
</dbReference>
<sequence>MYFVYAVYNKENKKLYIGQTENLEERLKLHKDKKFKNSFTARFSGKWDLIYKEELKDRREALVREKQLKSYRGRESLKRYIPL</sequence>
<dbReference type="Gene3D" id="3.40.1440.10">
    <property type="entry name" value="GIY-YIG endonuclease"/>
    <property type="match status" value="1"/>
</dbReference>
<dbReference type="PROSITE" id="PS50164">
    <property type="entry name" value="GIY_YIG"/>
    <property type="match status" value="1"/>
</dbReference>
<dbReference type="Pfam" id="PF01541">
    <property type="entry name" value="GIY-YIG"/>
    <property type="match status" value="1"/>
</dbReference>
<dbReference type="InterPro" id="IPR000305">
    <property type="entry name" value="GIY-YIG_endonuc"/>
</dbReference>
<name>A0A1F7J1W9_9BACT</name>